<dbReference type="HAMAP" id="MF_02066">
    <property type="entry name" value="CpoB"/>
    <property type="match status" value="1"/>
</dbReference>
<feature type="signal peptide" evidence="1">
    <location>
        <begin position="1"/>
        <end position="23"/>
    </location>
</feature>
<dbReference type="RefSeq" id="WP_229680791.1">
    <property type="nucleotide sequence ID" value="NZ_BMIJ01000006.1"/>
</dbReference>
<name>A0ABQ1KPR4_9GAMM</name>
<keyword evidence="1" id="KW-0131">Cell cycle</keyword>
<feature type="compositionally biased region" description="Low complexity" evidence="3">
    <location>
        <begin position="117"/>
        <end position="126"/>
    </location>
</feature>
<keyword evidence="1" id="KW-0132">Cell division</keyword>
<dbReference type="Proteomes" id="UP000629025">
    <property type="component" value="Unassembled WGS sequence"/>
</dbReference>
<dbReference type="Pfam" id="PF16331">
    <property type="entry name" value="TolA_bind_tri"/>
    <property type="match status" value="1"/>
</dbReference>
<dbReference type="InterPro" id="IPR019734">
    <property type="entry name" value="TPR_rpt"/>
</dbReference>
<evidence type="ECO:0000256" key="3">
    <source>
        <dbReference type="SAM" id="MobiDB-lite"/>
    </source>
</evidence>
<dbReference type="SUPFAM" id="SSF48452">
    <property type="entry name" value="TPR-like"/>
    <property type="match status" value="1"/>
</dbReference>
<evidence type="ECO:0000256" key="1">
    <source>
        <dbReference type="HAMAP-Rule" id="MF_02066"/>
    </source>
</evidence>
<organism evidence="5 6">
    <name type="scientific">Marinobacterium zhoushanense</name>
    <dbReference type="NCBI Taxonomy" id="1679163"/>
    <lineage>
        <taxon>Bacteria</taxon>
        <taxon>Pseudomonadati</taxon>
        <taxon>Pseudomonadota</taxon>
        <taxon>Gammaproteobacteria</taxon>
        <taxon>Oceanospirillales</taxon>
        <taxon>Oceanospirillaceae</taxon>
        <taxon>Marinobacterium</taxon>
    </lineage>
</organism>
<feature type="compositionally biased region" description="Low complexity" evidence="3">
    <location>
        <begin position="139"/>
        <end position="151"/>
    </location>
</feature>
<feature type="coiled-coil region" evidence="1">
    <location>
        <begin position="51"/>
        <end position="85"/>
    </location>
</feature>
<dbReference type="Pfam" id="PF13432">
    <property type="entry name" value="TPR_16"/>
    <property type="match status" value="1"/>
</dbReference>
<evidence type="ECO:0000313" key="6">
    <source>
        <dbReference type="Proteomes" id="UP000629025"/>
    </source>
</evidence>
<feature type="chain" id="PRO_5044902531" description="Cell division coordinator CpoB" evidence="1">
    <location>
        <begin position="24"/>
        <end position="276"/>
    </location>
</feature>
<keyword evidence="1" id="KW-0732">Signal</keyword>
<feature type="domain" description="YbgF trimerisation" evidence="4">
    <location>
        <begin position="49"/>
        <end position="105"/>
    </location>
</feature>
<dbReference type="InterPro" id="IPR011990">
    <property type="entry name" value="TPR-like_helical_dom_sf"/>
</dbReference>
<accession>A0ABQ1KPR4</accession>
<comment type="similarity">
    <text evidence="1">Belongs to the CpoB family.</text>
</comment>
<feature type="repeat" description="TPR" evidence="2">
    <location>
        <begin position="231"/>
        <end position="264"/>
    </location>
</feature>
<comment type="subcellular location">
    <subcellularLocation>
        <location evidence="1">Periplasm</location>
    </subcellularLocation>
</comment>
<evidence type="ECO:0000259" key="4">
    <source>
        <dbReference type="Pfam" id="PF16331"/>
    </source>
</evidence>
<dbReference type="NCBIfam" id="TIGR02795">
    <property type="entry name" value="tol_pal_ybgF"/>
    <property type="match status" value="1"/>
</dbReference>
<dbReference type="InterPro" id="IPR014162">
    <property type="entry name" value="CpoB_C"/>
</dbReference>
<sequence precursor="true">MIEKITPAASLLCLALASGTVAAATVTQIPVTEVQTGAGQSGGYPPSASAQSELLMLVQQLQEEVRQLRGAVETQQHKLERIEREQRDRYRDMDRRISALIQAAAESDPLLGSTAEAPAAQAGQQPLESAVPSAQTEVSDSGPAAAATSASVTQQGDQEAYQRAFQLVRERKFAESRAAFETFIQQYPASRNAANAHYWVGEIDLAQQSLESAKAAFKRVIDQFPQHAKVPDALYKLGVVEDRLGNSEAAQQAFQRLIQLYPQSSAAGLARNYSSR</sequence>
<keyword evidence="6" id="KW-1185">Reference proteome</keyword>
<keyword evidence="2" id="KW-0802">TPR repeat</keyword>
<gene>
    <name evidence="1" type="primary">cpoB</name>
    <name evidence="5" type="ORF">GCM10011352_30900</name>
</gene>
<comment type="caution">
    <text evidence="5">The sequence shown here is derived from an EMBL/GenBank/DDBJ whole genome shotgun (WGS) entry which is preliminary data.</text>
</comment>
<evidence type="ECO:0000256" key="2">
    <source>
        <dbReference type="PROSITE-ProRule" id="PRU00339"/>
    </source>
</evidence>
<keyword evidence="1" id="KW-0574">Periplasm</keyword>
<proteinExistence type="inferred from homology"/>
<reference evidence="6" key="1">
    <citation type="journal article" date="2019" name="Int. J. Syst. Evol. Microbiol.">
        <title>The Global Catalogue of Microorganisms (GCM) 10K type strain sequencing project: providing services to taxonomists for standard genome sequencing and annotation.</title>
        <authorList>
            <consortium name="The Broad Institute Genomics Platform"/>
            <consortium name="The Broad Institute Genome Sequencing Center for Infectious Disease"/>
            <person name="Wu L."/>
            <person name="Ma J."/>
        </authorList>
    </citation>
    <scope>NUCLEOTIDE SEQUENCE [LARGE SCALE GENOMIC DNA]</scope>
    <source>
        <strain evidence="6">CGMCC 1.15341</strain>
    </source>
</reference>
<dbReference type="InterPro" id="IPR034706">
    <property type="entry name" value="CpoB"/>
</dbReference>
<protein>
    <recommendedName>
        <fullName evidence="1">Cell division coordinator CpoB</fullName>
    </recommendedName>
</protein>
<keyword evidence="1" id="KW-0175">Coiled coil</keyword>
<feature type="region of interest" description="Disordered" evidence="3">
    <location>
        <begin position="117"/>
        <end position="155"/>
    </location>
</feature>
<dbReference type="Gene3D" id="1.20.5.110">
    <property type="match status" value="1"/>
</dbReference>
<dbReference type="EMBL" id="BMIJ01000006">
    <property type="protein sequence ID" value="GGC02506.1"/>
    <property type="molecule type" value="Genomic_DNA"/>
</dbReference>
<dbReference type="PROSITE" id="PS50005">
    <property type="entry name" value="TPR"/>
    <property type="match status" value="1"/>
</dbReference>
<comment type="function">
    <text evidence="1">Mediates coordination of peptidoglycan synthesis and outer membrane constriction during cell division.</text>
</comment>
<evidence type="ECO:0000313" key="5">
    <source>
        <dbReference type="EMBL" id="GGC02506.1"/>
    </source>
</evidence>
<dbReference type="SMART" id="SM00028">
    <property type="entry name" value="TPR"/>
    <property type="match status" value="2"/>
</dbReference>
<dbReference type="Gene3D" id="1.25.40.10">
    <property type="entry name" value="Tetratricopeptide repeat domain"/>
    <property type="match status" value="1"/>
</dbReference>
<dbReference type="InterPro" id="IPR032519">
    <property type="entry name" value="YbgF_tri"/>
</dbReference>
<dbReference type="Pfam" id="PF13174">
    <property type="entry name" value="TPR_6"/>
    <property type="match status" value="1"/>
</dbReference>